<dbReference type="GO" id="GO:0005739">
    <property type="term" value="C:mitochondrion"/>
    <property type="evidence" value="ECO:0007669"/>
    <property type="project" value="TreeGrafter"/>
</dbReference>
<dbReference type="GO" id="GO:0003924">
    <property type="term" value="F:GTPase activity"/>
    <property type="evidence" value="ECO:0007669"/>
    <property type="project" value="InterPro"/>
</dbReference>
<dbReference type="GO" id="GO:0008017">
    <property type="term" value="F:microtubule binding"/>
    <property type="evidence" value="ECO:0007669"/>
    <property type="project" value="TreeGrafter"/>
</dbReference>
<dbReference type="GO" id="GO:0005525">
    <property type="term" value="F:GTP binding"/>
    <property type="evidence" value="ECO:0007669"/>
    <property type="project" value="InterPro"/>
</dbReference>
<dbReference type="InterPro" id="IPR001401">
    <property type="entry name" value="Dynamin_GTPase"/>
</dbReference>
<dbReference type="PANTHER" id="PTHR11566:SF21">
    <property type="entry name" value="DYNAMIN RELATED PROTEIN 1, ISOFORM A"/>
    <property type="match status" value="1"/>
</dbReference>
<evidence type="ECO:0000256" key="3">
    <source>
        <dbReference type="SAM" id="MobiDB-lite"/>
    </source>
</evidence>
<dbReference type="FunFam" id="3.40.50.300:FF:001425">
    <property type="entry name" value="Dynamin GTPase, putative"/>
    <property type="match status" value="1"/>
</dbReference>
<dbReference type="AlphaFoldDB" id="A0A370TEC4"/>
<dbReference type="CDD" id="cd08771">
    <property type="entry name" value="DLP_1"/>
    <property type="match status" value="1"/>
</dbReference>
<keyword evidence="2" id="KW-0342">GTP-binding</keyword>
<protein>
    <submittedName>
        <fullName evidence="6">Putative vacuolar sorting protein VPS1</fullName>
    </submittedName>
</protein>
<dbReference type="SUPFAM" id="SSF52540">
    <property type="entry name" value="P-loop containing nucleoside triphosphate hydrolases"/>
    <property type="match status" value="1"/>
</dbReference>
<dbReference type="InterPro" id="IPR020850">
    <property type="entry name" value="GED_dom"/>
</dbReference>
<keyword evidence="7" id="KW-1185">Reference proteome</keyword>
<dbReference type="InterPro" id="IPR030381">
    <property type="entry name" value="G_DYNAMIN_dom"/>
</dbReference>
<dbReference type="Gene3D" id="3.40.50.300">
    <property type="entry name" value="P-loop containing nucleotide triphosphate hydrolases"/>
    <property type="match status" value="1"/>
</dbReference>
<keyword evidence="1" id="KW-0547">Nucleotide-binding</keyword>
<evidence type="ECO:0000313" key="7">
    <source>
        <dbReference type="Proteomes" id="UP000254866"/>
    </source>
</evidence>
<accession>A0A370TEC4</accession>
<gene>
    <name evidence="6" type="ORF">BP5553_08483</name>
</gene>
<feature type="domain" description="Dynamin-type G" evidence="5">
    <location>
        <begin position="37"/>
        <end position="321"/>
    </location>
</feature>
<sequence length="805" mass="90152">MVLKPFHTDALNGLCSKDQLDLLDAVDCLRSQGISHYVSLPQIIVCGDQSSGKSSVLEAISGVSFPIKSNLCTRFPIELVLRKTSHIGVTVSIVPHHSRSESEQLSLSSFHEKLDGFDGLSTLIEAAKEVMAISTHGKTFSKDLLRVEVSGPDRPHLTIVDLPGLIHSETKQQSASDVELVQDVVQAYMKEPRSVILAVVSAKNDYANQIVLKLARSADKGGNRTLGVITKPDTLIPGSGSEAMYVSLARNQDVEFRLGWHVLKNMDSETGVWTLTDRDIKEEEFFSQGIWGDLSRSLLGVDKLRKRLSTVLLGQIAAELPSLIDEIEIKSKACRSRLDKLGEPRATLGEQRLYLLHISQSFHSLIKASVDGTYNDPFFEDAESEAGYKKRIRAVVQNLNLDFAERIARQGHRRQIVDSLNKATVPKSVTATTREEFMDHIQHLMRRTKGRELPGTFNPMIVADLFLEQSSPWEAITRRHIEKVWKAAKEFLNLTTTYIADIATSKALFQKIFEPALDQLLETLNAKSTELLIPHQKSHPITYNHYFTEALQKVRNERRKDEYTRIVKDFFGVSSIDSPYPSQYKDLRLLVAALVQRTEPDMNRFACSEALDCMEAYYKVALKRFVDDIAIEVIESKLISPLYDIFSPIAVTSMPTDLVTRIAGESEENRAQREQLTRQLDVLMKGSETCKSFIGVRVLGADDSKIQRGIWFKSANYNPGDDDEGSDEGSEVDVRSLSDISCDPRCSAFEESEPLSREIADSKMVPDASEAEPEPPAEGKNSLFSRKKDKKKSKLAAKRAIYEEI</sequence>
<evidence type="ECO:0000259" key="4">
    <source>
        <dbReference type="PROSITE" id="PS51388"/>
    </source>
</evidence>
<evidence type="ECO:0000256" key="1">
    <source>
        <dbReference type="ARBA" id="ARBA00022741"/>
    </source>
</evidence>
<dbReference type="InterPro" id="IPR000375">
    <property type="entry name" value="Dynamin_stalk"/>
</dbReference>
<dbReference type="Pfam" id="PF01031">
    <property type="entry name" value="Dynamin_M"/>
    <property type="match status" value="1"/>
</dbReference>
<comment type="caution">
    <text evidence="6">The sequence shown here is derived from an EMBL/GenBank/DDBJ whole genome shotgun (WGS) entry which is preliminary data.</text>
</comment>
<dbReference type="InterPro" id="IPR045063">
    <property type="entry name" value="Dynamin_N"/>
</dbReference>
<dbReference type="InterPro" id="IPR027417">
    <property type="entry name" value="P-loop_NTPase"/>
</dbReference>
<dbReference type="GO" id="GO:0048312">
    <property type="term" value="P:intracellular distribution of mitochondria"/>
    <property type="evidence" value="ECO:0007669"/>
    <property type="project" value="TreeGrafter"/>
</dbReference>
<dbReference type="OrthoDB" id="415706at2759"/>
<name>A0A370TEC4_9HELO</name>
<feature type="domain" description="GED" evidence="4">
    <location>
        <begin position="607"/>
        <end position="698"/>
    </location>
</feature>
<proteinExistence type="predicted"/>
<reference evidence="6 7" key="1">
    <citation type="journal article" date="2018" name="IMA Fungus">
        <title>IMA Genome-F 9: Draft genome sequence of Annulohypoxylon stygium, Aspergillus mulundensis, Berkeleyomyces basicola (syn. Thielaviopsis basicola), Ceratocystis smalleyi, two Cercospora beticola strains, Coleophoma cylindrospora, Fusarium fracticaudum, Phialophora cf. hyalina, and Morchella septimelata.</title>
        <authorList>
            <person name="Wingfield B.D."/>
            <person name="Bills G.F."/>
            <person name="Dong Y."/>
            <person name="Huang W."/>
            <person name="Nel W.J."/>
            <person name="Swalarsk-Parry B.S."/>
            <person name="Vaghefi N."/>
            <person name="Wilken P.M."/>
            <person name="An Z."/>
            <person name="de Beer Z.W."/>
            <person name="De Vos L."/>
            <person name="Chen L."/>
            <person name="Duong T.A."/>
            <person name="Gao Y."/>
            <person name="Hammerbacher A."/>
            <person name="Kikkert J.R."/>
            <person name="Li Y."/>
            <person name="Li H."/>
            <person name="Li K."/>
            <person name="Li Q."/>
            <person name="Liu X."/>
            <person name="Ma X."/>
            <person name="Naidoo K."/>
            <person name="Pethybridge S.J."/>
            <person name="Sun J."/>
            <person name="Steenkamp E.T."/>
            <person name="van der Nest M.A."/>
            <person name="van Wyk S."/>
            <person name="Wingfield M.J."/>
            <person name="Xiong C."/>
            <person name="Yue Q."/>
            <person name="Zhang X."/>
        </authorList>
    </citation>
    <scope>NUCLEOTIDE SEQUENCE [LARGE SCALE GENOMIC DNA]</scope>
    <source>
        <strain evidence="6 7">BP 5553</strain>
    </source>
</reference>
<dbReference type="Gene3D" id="1.20.120.1240">
    <property type="entry name" value="Dynamin, middle domain"/>
    <property type="match status" value="1"/>
</dbReference>
<dbReference type="Pfam" id="PF00350">
    <property type="entry name" value="Dynamin_N"/>
    <property type="match status" value="1"/>
</dbReference>
<dbReference type="GO" id="GO:0000266">
    <property type="term" value="P:mitochondrial fission"/>
    <property type="evidence" value="ECO:0007669"/>
    <property type="project" value="TreeGrafter"/>
</dbReference>
<dbReference type="PROSITE" id="PS51388">
    <property type="entry name" value="GED"/>
    <property type="match status" value="1"/>
</dbReference>
<feature type="region of interest" description="Disordered" evidence="3">
    <location>
        <begin position="749"/>
        <end position="792"/>
    </location>
</feature>
<dbReference type="GO" id="GO:0006897">
    <property type="term" value="P:endocytosis"/>
    <property type="evidence" value="ECO:0007669"/>
    <property type="project" value="TreeGrafter"/>
</dbReference>
<organism evidence="6 7">
    <name type="scientific">Venustampulla echinocandica</name>
    <dbReference type="NCBI Taxonomy" id="2656787"/>
    <lineage>
        <taxon>Eukaryota</taxon>
        <taxon>Fungi</taxon>
        <taxon>Dikarya</taxon>
        <taxon>Ascomycota</taxon>
        <taxon>Pezizomycotina</taxon>
        <taxon>Leotiomycetes</taxon>
        <taxon>Helotiales</taxon>
        <taxon>Pleuroascaceae</taxon>
        <taxon>Venustampulla</taxon>
    </lineage>
</organism>
<dbReference type="GO" id="GO:0016020">
    <property type="term" value="C:membrane"/>
    <property type="evidence" value="ECO:0007669"/>
    <property type="project" value="TreeGrafter"/>
</dbReference>
<dbReference type="PANTHER" id="PTHR11566">
    <property type="entry name" value="DYNAMIN"/>
    <property type="match status" value="1"/>
</dbReference>
<evidence type="ECO:0000313" key="6">
    <source>
        <dbReference type="EMBL" id="RDL33044.1"/>
    </source>
</evidence>
<dbReference type="GO" id="GO:0005874">
    <property type="term" value="C:microtubule"/>
    <property type="evidence" value="ECO:0007669"/>
    <property type="project" value="TreeGrafter"/>
</dbReference>
<evidence type="ECO:0000256" key="2">
    <source>
        <dbReference type="ARBA" id="ARBA00023134"/>
    </source>
</evidence>
<dbReference type="Proteomes" id="UP000254866">
    <property type="component" value="Unassembled WGS sequence"/>
</dbReference>
<dbReference type="PRINTS" id="PR00195">
    <property type="entry name" value="DYNAMIN"/>
</dbReference>
<dbReference type="SMART" id="SM00053">
    <property type="entry name" value="DYNc"/>
    <property type="match status" value="1"/>
</dbReference>
<dbReference type="GeneID" id="43601332"/>
<dbReference type="InterPro" id="IPR022812">
    <property type="entry name" value="Dynamin"/>
</dbReference>
<dbReference type="RefSeq" id="XP_031866537.1">
    <property type="nucleotide sequence ID" value="XM_032017106.1"/>
</dbReference>
<dbReference type="PROSITE" id="PS51718">
    <property type="entry name" value="G_DYNAMIN_2"/>
    <property type="match status" value="1"/>
</dbReference>
<dbReference type="EMBL" id="NPIC01000009">
    <property type="protein sequence ID" value="RDL33044.1"/>
    <property type="molecule type" value="Genomic_DNA"/>
</dbReference>
<evidence type="ECO:0000259" key="5">
    <source>
        <dbReference type="PROSITE" id="PS51718"/>
    </source>
</evidence>
<dbReference type="STRING" id="2656787.A0A370TEC4"/>
<dbReference type="GO" id="GO:0016559">
    <property type="term" value="P:peroxisome fission"/>
    <property type="evidence" value="ECO:0007669"/>
    <property type="project" value="TreeGrafter"/>
</dbReference>